<name>A0A6C0KDU2_9ZZZZ</name>
<dbReference type="AlphaFoldDB" id="A0A6C0KDU2"/>
<sequence>MEAFEAFKKDLETVGFSPVINIEDDVKYIETNFYPEILKVLQKDETLFESDHIVLGLNLSEVWKTEKMPKETFWKHMQLISIASFMHGDIKEKVTPLIAAAKKFLGMAGNENAEISKILDGADSEDHLKHLVEFVMETRLAKMFMSIVEHIDITELDLNFDKPEELLEIMKNPEHPKIKKIVGKIQNLIKTKMQRGEITKSILSEEIEAIKAKVTSIFGNMFNTALGGRGDISSADMMGNSPEARRQRMLARLQKKQREKNSQ</sequence>
<proteinExistence type="predicted"/>
<reference evidence="1" key="1">
    <citation type="journal article" date="2020" name="Nature">
        <title>Giant virus diversity and host interactions through global metagenomics.</title>
        <authorList>
            <person name="Schulz F."/>
            <person name="Roux S."/>
            <person name="Paez-Espino D."/>
            <person name="Jungbluth S."/>
            <person name="Walsh D.A."/>
            <person name="Denef V.J."/>
            <person name="McMahon K.D."/>
            <person name="Konstantinidis K.T."/>
            <person name="Eloe-Fadrosh E.A."/>
            <person name="Kyrpides N.C."/>
            <person name="Woyke T."/>
        </authorList>
    </citation>
    <scope>NUCLEOTIDE SEQUENCE</scope>
    <source>
        <strain evidence="1">GVMAG-S-3300002307-41</strain>
    </source>
</reference>
<organism evidence="1">
    <name type="scientific">viral metagenome</name>
    <dbReference type="NCBI Taxonomy" id="1070528"/>
    <lineage>
        <taxon>unclassified sequences</taxon>
        <taxon>metagenomes</taxon>
        <taxon>organismal metagenomes</taxon>
    </lineage>
</organism>
<dbReference type="EMBL" id="MN740866">
    <property type="protein sequence ID" value="QHU15523.1"/>
    <property type="molecule type" value="Genomic_DNA"/>
</dbReference>
<protein>
    <submittedName>
        <fullName evidence="1">Uncharacterized protein</fullName>
    </submittedName>
</protein>
<accession>A0A6C0KDU2</accession>
<evidence type="ECO:0000313" key="1">
    <source>
        <dbReference type="EMBL" id="QHU15523.1"/>
    </source>
</evidence>